<dbReference type="OrthoDB" id="4161593at2759"/>
<keyword evidence="1" id="KW-0812">Transmembrane</keyword>
<feature type="transmembrane region" description="Helical" evidence="1">
    <location>
        <begin position="6"/>
        <end position="26"/>
    </location>
</feature>
<gene>
    <name evidence="2" type="ORF">AYO21_11233</name>
</gene>
<dbReference type="AlphaFoldDB" id="A0A177ERK6"/>
<sequence length="348" mass="38328">MSPVAWLFISMFAGVILILAIVYLFALKIRHDKKIAAGKAVDDKVFGNVIADPITTYLGTLKAFSPLYPHFSVFFGAPKSFPRKSSLSLLPQREPGSTGPVGYRGSPSNHLCWVYVIAGSLTIENRRFKTSHGLEMLPLSALIILGIVGVFSTLTFLFAVYHTIKTRLEAGRLKSAELDINVSLPLTETTVAPEMTAAFLRPIPSPVLSPPPIERARTPEAESPPPLPRELELEDVLVPQTSVPLPSANMLHPRMQGEEPSIPLRGKFGVQMDDFIRAETPPPLPPTSSSDLVPLMRKERDSMHEIYEIYSKLPPGPKSAPGRITTFAMAESKWAYFGQKRAEDMELV</sequence>
<proteinExistence type="predicted"/>
<reference evidence="2 3" key="1">
    <citation type="submission" date="2016-03" db="EMBL/GenBank/DDBJ databases">
        <title>Draft genome sequence of the Fonsecaea monophora CBS 269.37.</title>
        <authorList>
            <person name="Bombassaro A."/>
            <person name="Vinicius W.A."/>
            <person name="De Hoog S."/>
            <person name="Sun J."/>
            <person name="Souza E.M."/>
            <person name="Raittz R.T."/>
            <person name="Costa F."/>
            <person name="Leao A.C."/>
            <person name="Tadra-Sfeir M.Z."/>
            <person name="Baura V."/>
            <person name="Balsanelli E."/>
            <person name="Pedrosa F.O."/>
            <person name="Moreno L.F."/>
            <person name="Steffens M.B."/>
            <person name="Xi L."/>
            <person name="Bocca A.L."/>
            <person name="Felipe M.S."/>
            <person name="Teixeira M."/>
            <person name="Telles Filho F.Q."/>
            <person name="Azevedo C.M."/>
            <person name="Gomes R."/>
            <person name="Vicente V.A."/>
        </authorList>
    </citation>
    <scope>NUCLEOTIDE SEQUENCE [LARGE SCALE GENOMIC DNA]</scope>
    <source>
        <strain evidence="2 3">CBS 269.37</strain>
    </source>
</reference>
<keyword evidence="3" id="KW-1185">Reference proteome</keyword>
<dbReference type="EMBL" id="LVKK01000150">
    <property type="protein sequence ID" value="OAG34588.1"/>
    <property type="molecule type" value="Genomic_DNA"/>
</dbReference>
<keyword evidence="1" id="KW-0472">Membrane</keyword>
<dbReference type="GeneID" id="34606331"/>
<evidence type="ECO:0000313" key="3">
    <source>
        <dbReference type="Proteomes" id="UP000077002"/>
    </source>
</evidence>
<dbReference type="RefSeq" id="XP_022506540.1">
    <property type="nucleotide sequence ID" value="XM_022661129.1"/>
</dbReference>
<feature type="transmembrane region" description="Helical" evidence="1">
    <location>
        <begin position="136"/>
        <end position="161"/>
    </location>
</feature>
<name>A0A177ERK6_9EURO</name>
<dbReference type="Proteomes" id="UP000077002">
    <property type="component" value="Unassembled WGS sequence"/>
</dbReference>
<comment type="caution">
    <text evidence="2">The sequence shown here is derived from an EMBL/GenBank/DDBJ whole genome shotgun (WGS) entry which is preliminary data.</text>
</comment>
<organism evidence="2 3">
    <name type="scientific">Fonsecaea monophora</name>
    <dbReference type="NCBI Taxonomy" id="254056"/>
    <lineage>
        <taxon>Eukaryota</taxon>
        <taxon>Fungi</taxon>
        <taxon>Dikarya</taxon>
        <taxon>Ascomycota</taxon>
        <taxon>Pezizomycotina</taxon>
        <taxon>Eurotiomycetes</taxon>
        <taxon>Chaetothyriomycetidae</taxon>
        <taxon>Chaetothyriales</taxon>
        <taxon>Herpotrichiellaceae</taxon>
        <taxon>Fonsecaea</taxon>
    </lineage>
</organism>
<accession>A0A177ERK6</accession>
<keyword evidence="1" id="KW-1133">Transmembrane helix</keyword>
<evidence type="ECO:0000256" key="1">
    <source>
        <dbReference type="SAM" id="Phobius"/>
    </source>
</evidence>
<protein>
    <submittedName>
        <fullName evidence="2">Uncharacterized protein</fullName>
    </submittedName>
</protein>
<evidence type="ECO:0000313" key="2">
    <source>
        <dbReference type="EMBL" id="OAG34588.1"/>
    </source>
</evidence>